<dbReference type="RefSeq" id="WP_373289490.1">
    <property type="nucleotide sequence ID" value="NZ_BMHW01000009.1"/>
</dbReference>
<gene>
    <name evidence="3" type="ORF">HNQ72_005080</name>
</gene>
<protein>
    <submittedName>
        <fullName evidence="3">Endonuclease YncB(Thermonuclease family)</fullName>
    </submittedName>
</protein>
<sequence>MRSAILSLLVIVFTFASPALSSDIAGRARVIDGDTFSIRKTRIRIAAIDACERDQTGLKDGQIWACGIEARGSLARMIDGRHVRCVQVDTDQYRRVVGQCFIGGEDIGLEMVKLGQAVVLLRYLPPSHPLNLAGYHLAEDNARRSRRGVWAASVEPPAVYRRKHHAIHPTAAGDNE</sequence>
<dbReference type="PANTHER" id="PTHR12302">
    <property type="entry name" value="EBNA2 BINDING PROTEIN P100"/>
    <property type="match status" value="1"/>
</dbReference>
<reference evidence="3 4" key="1">
    <citation type="submission" date="2020-08" db="EMBL/GenBank/DDBJ databases">
        <title>Genomic Encyclopedia of Type Strains, Phase IV (KMG-IV): sequencing the most valuable type-strain genomes for metagenomic binning, comparative biology and taxonomic classification.</title>
        <authorList>
            <person name="Goeker M."/>
        </authorList>
    </citation>
    <scope>NUCLEOTIDE SEQUENCE [LARGE SCALE GENOMIC DNA]</scope>
    <source>
        <strain evidence="3 4">DSM 100734</strain>
    </source>
</reference>
<evidence type="ECO:0000313" key="4">
    <source>
        <dbReference type="Proteomes" id="UP000547879"/>
    </source>
</evidence>
<keyword evidence="3" id="KW-0540">Nuclease</keyword>
<comment type="caution">
    <text evidence="3">The sequence shown here is derived from an EMBL/GenBank/DDBJ whole genome shotgun (WGS) entry which is preliminary data.</text>
</comment>
<name>A0A7X0D291_9HYPH</name>
<accession>A0A7X0D291</accession>
<feature type="chain" id="PRO_5031568528" evidence="1">
    <location>
        <begin position="22"/>
        <end position="176"/>
    </location>
</feature>
<dbReference type="SUPFAM" id="SSF50199">
    <property type="entry name" value="Staphylococcal nuclease"/>
    <property type="match status" value="1"/>
</dbReference>
<dbReference type="GO" id="GO:0004519">
    <property type="term" value="F:endonuclease activity"/>
    <property type="evidence" value="ECO:0007669"/>
    <property type="project" value="UniProtKB-KW"/>
</dbReference>
<keyword evidence="1" id="KW-0732">Signal</keyword>
<dbReference type="Gene3D" id="2.40.50.90">
    <property type="match status" value="1"/>
</dbReference>
<proteinExistence type="predicted"/>
<evidence type="ECO:0000256" key="1">
    <source>
        <dbReference type="SAM" id="SignalP"/>
    </source>
</evidence>
<dbReference type="PANTHER" id="PTHR12302:SF26">
    <property type="entry name" value="BLR1266 PROTEIN"/>
    <property type="match status" value="1"/>
</dbReference>
<keyword evidence="3" id="KW-0378">Hydrolase</keyword>
<dbReference type="Pfam" id="PF00565">
    <property type="entry name" value="SNase"/>
    <property type="match status" value="1"/>
</dbReference>
<feature type="domain" description="TNase-like" evidence="2">
    <location>
        <begin position="29"/>
        <end position="152"/>
    </location>
</feature>
<dbReference type="InterPro" id="IPR016071">
    <property type="entry name" value="Staphylococal_nuclease_OB-fold"/>
</dbReference>
<evidence type="ECO:0000259" key="2">
    <source>
        <dbReference type="PROSITE" id="PS50830"/>
    </source>
</evidence>
<dbReference type="Proteomes" id="UP000547879">
    <property type="component" value="Unassembled WGS sequence"/>
</dbReference>
<keyword evidence="4" id="KW-1185">Reference proteome</keyword>
<organism evidence="3 4">
    <name type="scientific">Rhizobium wenxiniae</name>
    <dbReference type="NCBI Taxonomy" id="1737357"/>
    <lineage>
        <taxon>Bacteria</taxon>
        <taxon>Pseudomonadati</taxon>
        <taxon>Pseudomonadota</taxon>
        <taxon>Alphaproteobacteria</taxon>
        <taxon>Hyphomicrobiales</taxon>
        <taxon>Rhizobiaceae</taxon>
        <taxon>Rhizobium/Agrobacterium group</taxon>
        <taxon>Rhizobium</taxon>
    </lineage>
</organism>
<evidence type="ECO:0000313" key="3">
    <source>
        <dbReference type="EMBL" id="MBB6165234.1"/>
    </source>
</evidence>
<feature type="signal peptide" evidence="1">
    <location>
        <begin position="1"/>
        <end position="21"/>
    </location>
</feature>
<dbReference type="AlphaFoldDB" id="A0A7X0D291"/>
<dbReference type="PROSITE" id="PS50830">
    <property type="entry name" value="TNASE_3"/>
    <property type="match status" value="1"/>
</dbReference>
<keyword evidence="3" id="KW-0255">Endonuclease</keyword>
<dbReference type="InterPro" id="IPR035437">
    <property type="entry name" value="SNase_OB-fold_sf"/>
</dbReference>
<dbReference type="SMART" id="SM00318">
    <property type="entry name" value="SNc"/>
    <property type="match status" value="1"/>
</dbReference>
<dbReference type="EMBL" id="JACHEG010000008">
    <property type="protein sequence ID" value="MBB6165234.1"/>
    <property type="molecule type" value="Genomic_DNA"/>
</dbReference>